<organism evidence="1 2">
    <name type="scientific">Tectimicrobiota bacterium</name>
    <dbReference type="NCBI Taxonomy" id="2528274"/>
    <lineage>
        <taxon>Bacteria</taxon>
        <taxon>Pseudomonadati</taxon>
        <taxon>Nitrospinota/Tectimicrobiota group</taxon>
        <taxon>Candidatus Tectimicrobiota</taxon>
    </lineage>
</organism>
<protein>
    <submittedName>
        <fullName evidence="1">Uncharacterized protein</fullName>
    </submittedName>
</protein>
<dbReference type="Gene3D" id="1.10.600.10">
    <property type="entry name" value="Farnesyl Diphosphate Synthase"/>
    <property type="match status" value="1"/>
</dbReference>
<evidence type="ECO:0000313" key="2">
    <source>
        <dbReference type="Proteomes" id="UP000712673"/>
    </source>
</evidence>
<dbReference type="Proteomes" id="UP000712673">
    <property type="component" value="Unassembled WGS sequence"/>
</dbReference>
<evidence type="ECO:0000313" key="1">
    <source>
        <dbReference type="EMBL" id="MBM3226126.1"/>
    </source>
</evidence>
<name>A0A938B481_UNCTE</name>
<dbReference type="InterPro" id="IPR008949">
    <property type="entry name" value="Isoprenoid_synthase_dom_sf"/>
</dbReference>
<gene>
    <name evidence="1" type="ORF">FJZ47_20350</name>
</gene>
<accession>A0A938B481</accession>
<comment type="caution">
    <text evidence="1">The sequence shown here is derived from an EMBL/GenBank/DDBJ whole genome shotgun (WGS) entry which is preliminary data.</text>
</comment>
<dbReference type="EMBL" id="VGLS01000796">
    <property type="protein sequence ID" value="MBM3226126.1"/>
    <property type="molecule type" value="Genomic_DNA"/>
</dbReference>
<reference evidence="1" key="1">
    <citation type="submission" date="2019-03" db="EMBL/GenBank/DDBJ databases">
        <title>Lake Tanganyika Metagenome-Assembled Genomes (MAGs).</title>
        <authorList>
            <person name="Tran P."/>
        </authorList>
    </citation>
    <scope>NUCLEOTIDE SEQUENCE</scope>
    <source>
        <strain evidence="1">K_DeepCast_65m_m2_066</strain>
    </source>
</reference>
<dbReference type="AlphaFoldDB" id="A0A938B481"/>
<sequence length="159" mass="17804">MKQYTAALIALQNDTYSLRKEQDEPDHLSLRHYYQTTPEQFLSAVVQTYDETLQAFVRMQPPAQTALRTYWNVCNQWICGSLLWHLTSKRYNPGHSAFALAPVGERVAALCAPALAPSPWGLRRHASYRAEERRDEPAAACRSAALLATAATSPHHGVP</sequence>
<proteinExistence type="predicted"/>
<dbReference type="SUPFAM" id="SSF48576">
    <property type="entry name" value="Terpenoid synthases"/>
    <property type="match status" value="1"/>
</dbReference>